<proteinExistence type="predicted"/>
<evidence type="ECO:0000313" key="3">
    <source>
        <dbReference type="Proteomes" id="UP001595906"/>
    </source>
</evidence>
<comment type="caution">
    <text evidence="2">The sequence shown here is derived from an EMBL/GenBank/DDBJ whole genome shotgun (WGS) entry which is preliminary data.</text>
</comment>
<feature type="region of interest" description="Disordered" evidence="1">
    <location>
        <begin position="36"/>
        <end position="66"/>
    </location>
</feature>
<feature type="compositionally biased region" description="Acidic residues" evidence="1">
    <location>
        <begin position="55"/>
        <end position="66"/>
    </location>
</feature>
<accession>A0ABV8PVK9</accession>
<keyword evidence="3" id="KW-1185">Reference proteome</keyword>
<dbReference type="RefSeq" id="WP_379013878.1">
    <property type="nucleotide sequence ID" value="NZ_JBHSDC010000018.1"/>
</dbReference>
<evidence type="ECO:0000313" key="2">
    <source>
        <dbReference type="EMBL" id="MFC4232138.1"/>
    </source>
</evidence>
<reference evidence="3" key="1">
    <citation type="journal article" date="2019" name="Int. J. Syst. Evol. Microbiol.">
        <title>The Global Catalogue of Microorganisms (GCM) 10K type strain sequencing project: providing services to taxonomists for standard genome sequencing and annotation.</title>
        <authorList>
            <consortium name="The Broad Institute Genomics Platform"/>
            <consortium name="The Broad Institute Genome Sequencing Center for Infectious Disease"/>
            <person name="Wu L."/>
            <person name="Ma J."/>
        </authorList>
    </citation>
    <scope>NUCLEOTIDE SEQUENCE [LARGE SCALE GENOMIC DNA]</scope>
    <source>
        <strain evidence="3">CECT 8010</strain>
    </source>
</reference>
<sequence length="206" mass="23244">MKDKFFSGVQKASEFLQRPTPPIVESTAETIIDEVIETVKTELPPPPPPPNTDKEEAEYEEPLSDEDLEDQAETYLVLLEMVLNLIFSVAAKYKRNNKAVEIAGENGVEKMKAVVKKLKSNERAKKNGGVINIDQLTEEEKLLSELHSDVENFLDETDLSDAEKRKLMKPLVLIVKKRKKKLSPEQLFFAGLASIAVTRLAMFKML</sequence>
<organism evidence="2 3">
    <name type="scientific">Parasediminibacterium paludis</name>
    <dbReference type="NCBI Taxonomy" id="908966"/>
    <lineage>
        <taxon>Bacteria</taxon>
        <taxon>Pseudomonadati</taxon>
        <taxon>Bacteroidota</taxon>
        <taxon>Chitinophagia</taxon>
        <taxon>Chitinophagales</taxon>
        <taxon>Chitinophagaceae</taxon>
        <taxon>Parasediminibacterium</taxon>
    </lineage>
</organism>
<dbReference type="EMBL" id="JBHSDC010000018">
    <property type="protein sequence ID" value="MFC4232138.1"/>
    <property type="molecule type" value="Genomic_DNA"/>
</dbReference>
<gene>
    <name evidence="2" type="ORF">ACFOW1_09565</name>
</gene>
<dbReference type="Proteomes" id="UP001595906">
    <property type="component" value="Unassembled WGS sequence"/>
</dbReference>
<name>A0ABV8PVK9_9BACT</name>
<evidence type="ECO:0000256" key="1">
    <source>
        <dbReference type="SAM" id="MobiDB-lite"/>
    </source>
</evidence>
<protein>
    <submittedName>
        <fullName evidence="2">Uncharacterized protein</fullName>
    </submittedName>
</protein>